<keyword evidence="3" id="KW-1185">Reference proteome</keyword>
<dbReference type="Gene3D" id="3.60.10.10">
    <property type="entry name" value="Endonuclease/exonuclease/phosphatase"/>
    <property type="match status" value="1"/>
</dbReference>
<comment type="caution">
    <text evidence="2">The sequence shown here is derived from an EMBL/GenBank/DDBJ whole genome shotgun (WGS) entry which is preliminary data.</text>
</comment>
<evidence type="ECO:0000256" key="1">
    <source>
        <dbReference type="SAM" id="MobiDB-lite"/>
    </source>
</evidence>
<dbReference type="EMBL" id="JAAGAX010000006">
    <property type="protein sequence ID" value="KAF2310952.1"/>
    <property type="molecule type" value="Genomic_DNA"/>
</dbReference>
<gene>
    <name evidence="2" type="ORF">GH714_018740</name>
</gene>
<organism evidence="2 3">
    <name type="scientific">Hevea brasiliensis</name>
    <name type="common">Para rubber tree</name>
    <name type="synonym">Siphonia brasiliensis</name>
    <dbReference type="NCBI Taxonomy" id="3981"/>
    <lineage>
        <taxon>Eukaryota</taxon>
        <taxon>Viridiplantae</taxon>
        <taxon>Streptophyta</taxon>
        <taxon>Embryophyta</taxon>
        <taxon>Tracheophyta</taxon>
        <taxon>Spermatophyta</taxon>
        <taxon>Magnoliopsida</taxon>
        <taxon>eudicotyledons</taxon>
        <taxon>Gunneridae</taxon>
        <taxon>Pentapetalae</taxon>
        <taxon>rosids</taxon>
        <taxon>fabids</taxon>
        <taxon>Malpighiales</taxon>
        <taxon>Euphorbiaceae</taxon>
        <taxon>Crotonoideae</taxon>
        <taxon>Micrandreae</taxon>
        <taxon>Hevea</taxon>
    </lineage>
</organism>
<dbReference type="PANTHER" id="PTHR33710:SF79">
    <property type="entry name" value="OS06G0205337 PROTEIN"/>
    <property type="match status" value="1"/>
</dbReference>
<name>A0A6A6MB59_HEVBR</name>
<reference evidence="2 3" key="1">
    <citation type="journal article" date="2020" name="Mol. Plant">
        <title>The Chromosome-Based Rubber Tree Genome Provides New Insights into Spurge Genome Evolution and Rubber Biosynthesis.</title>
        <authorList>
            <person name="Liu J."/>
            <person name="Shi C."/>
            <person name="Shi C.C."/>
            <person name="Li W."/>
            <person name="Zhang Q.J."/>
            <person name="Zhang Y."/>
            <person name="Li K."/>
            <person name="Lu H.F."/>
            <person name="Shi C."/>
            <person name="Zhu S.T."/>
            <person name="Xiao Z.Y."/>
            <person name="Nan H."/>
            <person name="Yue Y."/>
            <person name="Zhu X.G."/>
            <person name="Wu Y."/>
            <person name="Hong X.N."/>
            <person name="Fan G.Y."/>
            <person name="Tong Y."/>
            <person name="Zhang D."/>
            <person name="Mao C.L."/>
            <person name="Liu Y.L."/>
            <person name="Hao S.J."/>
            <person name="Liu W.Q."/>
            <person name="Lv M.Q."/>
            <person name="Zhang H.B."/>
            <person name="Liu Y."/>
            <person name="Hu-Tang G.R."/>
            <person name="Wang J.P."/>
            <person name="Wang J.H."/>
            <person name="Sun Y.H."/>
            <person name="Ni S.B."/>
            <person name="Chen W.B."/>
            <person name="Zhang X.C."/>
            <person name="Jiao Y.N."/>
            <person name="Eichler E.E."/>
            <person name="Li G.H."/>
            <person name="Liu X."/>
            <person name="Gao L.Z."/>
        </authorList>
    </citation>
    <scope>NUCLEOTIDE SEQUENCE [LARGE SCALE GENOMIC DNA]</scope>
    <source>
        <strain evidence="3">cv. GT1</strain>
        <tissue evidence="2">Leaf</tissue>
    </source>
</reference>
<evidence type="ECO:0000313" key="3">
    <source>
        <dbReference type="Proteomes" id="UP000467840"/>
    </source>
</evidence>
<sequence length="269" mass="31128">MMDPKPRSQLSIFSGLSWAEFVGKPIHLPSGNPILTLNSLPGCVPNPTDVAENPNNNILSSPHPLQPLKPKPKLKSQLKLKQLACHRPLTSKRKWGRRTINSQIASAYNDFLMEEQLGELKFKGSRFTWSNKHQVPSRVMERIDKVVVSLEWKMLFPYCQLFHDKLLASDHRPLVLVLLSKVRKPRRTFNFDLRWTTSNNCDRVVAQAWQQVDSTEPFQTKLMECRRMLSSWSAQEFGNARWRIQELSKQLDMLQSYPRGISSLKRLIP</sequence>
<dbReference type="AlphaFoldDB" id="A0A6A6MB59"/>
<accession>A0A6A6MB59</accession>
<dbReference type="InterPro" id="IPR036691">
    <property type="entry name" value="Endo/exonu/phosph_ase_sf"/>
</dbReference>
<dbReference type="SUPFAM" id="SSF56219">
    <property type="entry name" value="DNase I-like"/>
    <property type="match status" value="1"/>
</dbReference>
<evidence type="ECO:0000313" key="2">
    <source>
        <dbReference type="EMBL" id="KAF2310952.1"/>
    </source>
</evidence>
<evidence type="ECO:0008006" key="4">
    <source>
        <dbReference type="Google" id="ProtNLM"/>
    </source>
</evidence>
<dbReference type="Proteomes" id="UP000467840">
    <property type="component" value="Chromosome 14"/>
</dbReference>
<protein>
    <recommendedName>
        <fullName evidence="4">Endonuclease/exonuclease/phosphatase domain-containing protein</fullName>
    </recommendedName>
</protein>
<dbReference type="PANTHER" id="PTHR33710">
    <property type="entry name" value="BNAC02G09200D PROTEIN"/>
    <property type="match status" value="1"/>
</dbReference>
<proteinExistence type="predicted"/>
<feature type="region of interest" description="Disordered" evidence="1">
    <location>
        <begin position="47"/>
        <end position="70"/>
    </location>
</feature>